<sequence length="265" mass="27310">MVDTLVRALQYCDDVVMDSAEEDGGGDDVLREVVAGAALVGNPADDDEVDEPDVVVVFGAVDVAWIDVEVASVLEAAVSDVEASVNSDVEVTSAASEVVSVSVELFSSTEELELVVVGSGRMEEEGVRVSGEPVEFGAEKLRIELVDVTVPVAVDKLPSSLPVVANVRVVVTEVSDVSTAAVVLSDSAEMVVVEAVDVVPASAPDPAMLWLKPSVEFPVISIGVVPCTSGPALASSAVEVVASPGAVLRTESITQKQAEHISSNV</sequence>
<keyword evidence="2" id="KW-1185">Reference proteome</keyword>
<comment type="caution">
    <text evidence="1">The sequence shown here is derived from an EMBL/GenBank/DDBJ whole genome shotgun (WGS) entry which is preliminary data.</text>
</comment>
<proteinExistence type="predicted"/>
<protein>
    <submittedName>
        <fullName evidence="1">Uncharacterized protein</fullName>
    </submittedName>
</protein>
<reference evidence="1 2" key="1">
    <citation type="submission" date="2016-02" db="EMBL/GenBank/DDBJ databases">
        <title>Genome analysis of coral dinoflagellate symbionts highlights evolutionary adaptations to a symbiotic lifestyle.</title>
        <authorList>
            <person name="Aranda M."/>
            <person name="Li Y."/>
            <person name="Liew Y.J."/>
            <person name="Baumgarten S."/>
            <person name="Simakov O."/>
            <person name="Wilson M."/>
            <person name="Piel J."/>
            <person name="Ashoor H."/>
            <person name="Bougouffa S."/>
            <person name="Bajic V.B."/>
            <person name="Ryu T."/>
            <person name="Ravasi T."/>
            <person name="Bayer T."/>
            <person name="Micklem G."/>
            <person name="Kim H."/>
            <person name="Bhak J."/>
            <person name="Lajeunesse T.C."/>
            <person name="Voolstra C.R."/>
        </authorList>
    </citation>
    <scope>NUCLEOTIDE SEQUENCE [LARGE SCALE GENOMIC DNA]</scope>
    <source>
        <strain evidence="1 2">CCMP2467</strain>
    </source>
</reference>
<evidence type="ECO:0000313" key="2">
    <source>
        <dbReference type="Proteomes" id="UP000186817"/>
    </source>
</evidence>
<dbReference type="AlphaFoldDB" id="A0A1Q9ECL4"/>
<dbReference type="Proteomes" id="UP000186817">
    <property type="component" value="Unassembled WGS sequence"/>
</dbReference>
<organism evidence="1 2">
    <name type="scientific">Symbiodinium microadriaticum</name>
    <name type="common">Dinoflagellate</name>
    <name type="synonym">Zooxanthella microadriatica</name>
    <dbReference type="NCBI Taxonomy" id="2951"/>
    <lineage>
        <taxon>Eukaryota</taxon>
        <taxon>Sar</taxon>
        <taxon>Alveolata</taxon>
        <taxon>Dinophyceae</taxon>
        <taxon>Suessiales</taxon>
        <taxon>Symbiodiniaceae</taxon>
        <taxon>Symbiodinium</taxon>
    </lineage>
</organism>
<accession>A0A1Q9ECL4</accession>
<gene>
    <name evidence="1" type="ORF">AK812_SmicGene11687</name>
</gene>
<dbReference type="EMBL" id="LSRX01000193">
    <property type="protein sequence ID" value="OLQ05152.1"/>
    <property type="molecule type" value="Genomic_DNA"/>
</dbReference>
<evidence type="ECO:0000313" key="1">
    <source>
        <dbReference type="EMBL" id="OLQ05152.1"/>
    </source>
</evidence>
<name>A0A1Q9ECL4_SYMMI</name>